<accession>A0A5D6V2R3</accession>
<sequence length="137" mass="15684">MTTTAINDYLTLTHRPDLGMVTARWTRPATSTELRAGYQELLRYASGCEACRHWLIDSRRRTQVDARDVHWLAETFYPALRHHLHGQAYLAFLIAPYQLDDVQDDTLPPLPHTYGDNCSINQFVDEAEAVAWLSAQP</sequence>
<keyword evidence="2" id="KW-1185">Reference proteome</keyword>
<dbReference type="RefSeq" id="WP_149071087.1">
    <property type="nucleotide sequence ID" value="NZ_VTHL01000010.1"/>
</dbReference>
<gene>
    <name evidence="1" type="ORF">FY528_11145</name>
</gene>
<evidence type="ECO:0000313" key="1">
    <source>
        <dbReference type="EMBL" id="TYZ09292.1"/>
    </source>
</evidence>
<dbReference type="Proteomes" id="UP000322791">
    <property type="component" value="Unassembled WGS sequence"/>
</dbReference>
<evidence type="ECO:0008006" key="3">
    <source>
        <dbReference type="Google" id="ProtNLM"/>
    </source>
</evidence>
<evidence type="ECO:0000313" key="2">
    <source>
        <dbReference type="Proteomes" id="UP000322791"/>
    </source>
</evidence>
<proteinExistence type="predicted"/>
<comment type="caution">
    <text evidence="1">The sequence shown here is derived from an EMBL/GenBank/DDBJ whole genome shotgun (WGS) entry which is preliminary data.</text>
</comment>
<dbReference type="AlphaFoldDB" id="A0A5D6V2R3"/>
<organism evidence="1 2">
    <name type="scientific">Hymenobacter lutimineralis</name>
    <dbReference type="NCBI Taxonomy" id="2606448"/>
    <lineage>
        <taxon>Bacteria</taxon>
        <taxon>Pseudomonadati</taxon>
        <taxon>Bacteroidota</taxon>
        <taxon>Cytophagia</taxon>
        <taxon>Cytophagales</taxon>
        <taxon>Hymenobacteraceae</taxon>
        <taxon>Hymenobacter</taxon>
    </lineage>
</organism>
<dbReference type="EMBL" id="VTHL01000010">
    <property type="protein sequence ID" value="TYZ09292.1"/>
    <property type="molecule type" value="Genomic_DNA"/>
</dbReference>
<protein>
    <recommendedName>
        <fullName evidence="3">STAS/SEC14 domain-containing protein</fullName>
    </recommendedName>
</protein>
<reference evidence="1 2" key="1">
    <citation type="submission" date="2019-08" db="EMBL/GenBank/DDBJ databases">
        <authorList>
            <person name="Seo M.-J."/>
        </authorList>
    </citation>
    <scope>NUCLEOTIDE SEQUENCE [LARGE SCALE GENOMIC DNA]</scope>
    <source>
        <strain evidence="1 2">KIGAM108</strain>
    </source>
</reference>
<name>A0A5D6V2R3_9BACT</name>